<accession>A0ABQ9X8T3</accession>
<protein>
    <submittedName>
        <fullName evidence="2">Uncharacterized protein</fullName>
    </submittedName>
</protein>
<evidence type="ECO:0000313" key="2">
    <source>
        <dbReference type="EMBL" id="KAK2947789.1"/>
    </source>
</evidence>
<reference evidence="2 3" key="1">
    <citation type="journal article" date="2022" name="bioRxiv">
        <title>Genomics of Preaxostyla Flagellates Illuminates Evolutionary Transitions and the Path Towards Mitochondrial Loss.</title>
        <authorList>
            <person name="Novak L.V.F."/>
            <person name="Treitli S.C."/>
            <person name="Pyrih J."/>
            <person name="Halakuc P."/>
            <person name="Pipaliya S.V."/>
            <person name="Vacek V."/>
            <person name="Brzon O."/>
            <person name="Soukal P."/>
            <person name="Eme L."/>
            <person name="Dacks J.B."/>
            <person name="Karnkowska A."/>
            <person name="Elias M."/>
            <person name="Hampl V."/>
        </authorList>
    </citation>
    <scope>NUCLEOTIDE SEQUENCE [LARGE SCALE GENOMIC DNA]</scope>
    <source>
        <strain evidence="2">NAU3</strain>
        <tissue evidence="2">Gut</tissue>
    </source>
</reference>
<dbReference type="EMBL" id="JARBJD010000191">
    <property type="protein sequence ID" value="KAK2947789.1"/>
    <property type="molecule type" value="Genomic_DNA"/>
</dbReference>
<keyword evidence="3" id="KW-1185">Reference proteome</keyword>
<comment type="caution">
    <text evidence="2">The sequence shown here is derived from an EMBL/GenBank/DDBJ whole genome shotgun (WGS) entry which is preliminary data.</text>
</comment>
<feature type="compositionally biased region" description="Basic and acidic residues" evidence="1">
    <location>
        <begin position="83"/>
        <end position="98"/>
    </location>
</feature>
<name>A0ABQ9X8T3_9EUKA</name>
<evidence type="ECO:0000256" key="1">
    <source>
        <dbReference type="SAM" id="MobiDB-lite"/>
    </source>
</evidence>
<organism evidence="2 3">
    <name type="scientific">Blattamonas nauphoetae</name>
    <dbReference type="NCBI Taxonomy" id="2049346"/>
    <lineage>
        <taxon>Eukaryota</taxon>
        <taxon>Metamonada</taxon>
        <taxon>Preaxostyla</taxon>
        <taxon>Oxymonadida</taxon>
        <taxon>Blattamonas</taxon>
    </lineage>
</organism>
<feature type="compositionally biased region" description="Low complexity" evidence="1">
    <location>
        <begin position="102"/>
        <end position="116"/>
    </location>
</feature>
<feature type="region of interest" description="Disordered" evidence="1">
    <location>
        <begin position="284"/>
        <end position="330"/>
    </location>
</feature>
<feature type="compositionally biased region" description="Polar residues" evidence="1">
    <location>
        <begin position="139"/>
        <end position="160"/>
    </location>
</feature>
<evidence type="ECO:0000313" key="3">
    <source>
        <dbReference type="Proteomes" id="UP001281761"/>
    </source>
</evidence>
<feature type="region of interest" description="Disordered" evidence="1">
    <location>
        <begin position="81"/>
        <end position="218"/>
    </location>
</feature>
<gene>
    <name evidence="2" type="ORF">BLNAU_17308</name>
</gene>
<feature type="compositionally biased region" description="Basic residues" evidence="1">
    <location>
        <begin position="284"/>
        <end position="298"/>
    </location>
</feature>
<feature type="compositionally biased region" description="Low complexity" evidence="1">
    <location>
        <begin position="207"/>
        <end position="218"/>
    </location>
</feature>
<dbReference type="Proteomes" id="UP001281761">
    <property type="component" value="Unassembled WGS sequence"/>
</dbReference>
<feature type="compositionally biased region" description="Basic and acidic residues" evidence="1">
    <location>
        <begin position="299"/>
        <end position="330"/>
    </location>
</feature>
<sequence>MQGRCRISLSRDTTTGRHLVVDRQTNTTCPEWISEHTRMLTMNGPGSRHNEGEVKKCSTQARATIVLLLHRQYIRFQLLPHKNNPDRLPNRTNDEDSNIKANRTSSNHHTNSNNRHNNNHHTNHHTSNLSNHTSRRNSVDNTLPTTHNLSHPAQSNNTDARNQKHKAGKSNNCRDFDRTCSTNHGTNRTRRSHQRSSSTTHSRRSNSRVLSNRRISRIPIPITTTRCLMLMTRPRWTTTREETSGAMMTGFSRKRCSTWIRSAIISLTRTCRIRINTTRTKHSWRRRRECGGWSRKRRPDSCRNSKDNSRDSRNAHSSRDSRSLNDSRHSNNLDRTLRLIRAQIESKIRCRLSNTTTPKYNSSRQTQQSKFHTAWRQTYRWHITSG</sequence>
<proteinExistence type="predicted"/>